<dbReference type="Proteomes" id="UP001238973">
    <property type="component" value="Unassembled WGS sequence"/>
</dbReference>
<organism evidence="2 3">
    <name type="scientific">Peribacillus frigoritolerans</name>
    <dbReference type="NCBI Taxonomy" id="450367"/>
    <lineage>
        <taxon>Bacteria</taxon>
        <taxon>Bacillati</taxon>
        <taxon>Bacillota</taxon>
        <taxon>Bacilli</taxon>
        <taxon>Bacillales</taxon>
        <taxon>Bacillaceae</taxon>
        <taxon>Peribacillus</taxon>
    </lineage>
</organism>
<evidence type="ECO:0000313" key="2">
    <source>
        <dbReference type="EMBL" id="MDM5282674.1"/>
    </source>
</evidence>
<accession>A0AAJ1V9W5</accession>
<keyword evidence="1" id="KW-0175">Coiled coil</keyword>
<gene>
    <name evidence="2" type="ORF">QUF85_05100</name>
</gene>
<name>A0AAJ1V9W5_9BACI</name>
<proteinExistence type="predicted"/>
<evidence type="ECO:0000256" key="1">
    <source>
        <dbReference type="SAM" id="Coils"/>
    </source>
</evidence>
<comment type="caution">
    <text evidence="2">The sequence shown here is derived from an EMBL/GenBank/DDBJ whole genome shotgun (WGS) entry which is preliminary data.</text>
</comment>
<evidence type="ECO:0000313" key="3">
    <source>
        <dbReference type="Proteomes" id="UP001238973"/>
    </source>
</evidence>
<protein>
    <submittedName>
        <fullName evidence="2">Uncharacterized protein</fullName>
    </submittedName>
</protein>
<sequence length="224" mass="25948">MLKIDRSELDRAIKNMVAMYADTEKVLADYEEEKQVLVNRENGFKERMLQLQKEHTQVLLDRESSKDNTSDYIKLSKKLTAANDDIQIIVSLQAQLKEDFKELKQKYIPIIRDTYSNDVSAKNEFPVNDTIDYVKYELLNAIADYAKEVRKLQLPIREIVGDEFLGDSQLMQENKSFQRAFEFDSTYLSYVGDLGNYVIAKNHVLSSISGNLHPEVRKPVKDVE</sequence>
<feature type="coiled-coil region" evidence="1">
    <location>
        <begin position="13"/>
        <end position="47"/>
    </location>
</feature>
<dbReference type="RefSeq" id="WP_289348937.1">
    <property type="nucleotide sequence ID" value="NZ_JAUCFI010000003.1"/>
</dbReference>
<reference evidence="2" key="1">
    <citation type="submission" date="2023-06" db="EMBL/GenBank/DDBJ databases">
        <title>Comparative genomics of Bacillaceae isolates and their secondary metabolite potential.</title>
        <authorList>
            <person name="Song L."/>
            <person name="Nielsen L.J."/>
            <person name="Mohite O."/>
            <person name="Xu X."/>
            <person name="Weber T."/>
            <person name="Kovacs A.T."/>
        </authorList>
    </citation>
    <scope>NUCLEOTIDE SEQUENCE</scope>
    <source>
        <strain evidence="2">G1S1</strain>
    </source>
</reference>
<dbReference type="EMBL" id="JAUCFI010000003">
    <property type="protein sequence ID" value="MDM5282674.1"/>
    <property type="molecule type" value="Genomic_DNA"/>
</dbReference>
<dbReference type="AlphaFoldDB" id="A0AAJ1V9W5"/>